<accession>A0A498CA10</accession>
<evidence type="ECO:0000313" key="1">
    <source>
        <dbReference type="EMBL" id="RLK52565.1"/>
    </source>
</evidence>
<reference evidence="1 2" key="1">
    <citation type="journal article" date="2015" name="Stand. Genomic Sci.">
        <title>Genomic Encyclopedia of Bacterial and Archaeal Type Strains, Phase III: the genomes of soil and plant-associated and newly described type strains.</title>
        <authorList>
            <person name="Whitman W.B."/>
            <person name="Woyke T."/>
            <person name="Klenk H.P."/>
            <person name="Zhou Y."/>
            <person name="Lilburn T.G."/>
            <person name="Beck B.J."/>
            <person name="De Vos P."/>
            <person name="Vandamme P."/>
            <person name="Eisen J.A."/>
            <person name="Garrity G."/>
            <person name="Hugenholtz P."/>
            <person name="Kyrpides N.C."/>
        </authorList>
    </citation>
    <scope>NUCLEOTIDE SEQUENCE [LARGE SCALE GENOMIC DNA]</scope>
    <source>
        <strain evidence="1 2">S2T63</strain>
    </source>
</reference>
<gene>
    <name evidence="1" type="ORF">C7474_0514</name>
</gene>
<proteinExistence type="predicted"/>
<organism evidence="1 2">
    <name type="scientific">Microbacterium telephonicum</name>
    <dbReference type="NCBI Taxonomy" id="1714841"/>
    <lineage>
        <taxon>Bacteria</taxon>
        <taxon>Bacillati</taxon>
        <taxon>Actinomycetota</taxon>
        <taxon>Actinomycetes</taxon>
        <taxon>Micrococcales</taxon>
        <taxon>Microbacteriaceae</taxon>
        <taxon>Microbacterium</taxon>
    </lineage>
</organism>
<dbReference type="Proteomes" id="UP000273158">
    <property type="component" value="Unassembled WGS sequence"/>
</dbReference>
<dbReference type="SUPFAM" id="SSF53756">
    <property type="entry name" value="UDP-Glycosyltransferase/glycogen phosphorylase"/>
    <property type="match status" value="1"/>
</dbReference>
<dbReference type="OrthoDB" id="4120491at2"/>
<dbReference type="EMBL" id="RCDB01000001">
    <property type="protein sequence ID" value="RLK52565.1"/>
    <property type="molecule type" value="Genomic_DNA"/>
</dbReference>
<keyword evidence="2" id="KW-1185">Reference proteome</keyword>
<evidence type="ECO:0000313" key="2">
    <source>
        <dbReference type="Proteomes" id="UP000273158"/>
    </source>
</evidence>
<name>A0A498CA10_9MICO</name>
<comment type="caution">
    <text evidence="1">The sequence shown here is derived from an EMBL/GenBank/DDBJ whole genome shotgun (WGS) entry which is preliminary data.</text>
</comment>
<dbReference type="GO" id="GO:0016740">
    <property type="term" value="F:transferase activity"/>
    <property type="evidence" value="ECO:0007669"/>
    <property type="project" value="UniProtKB-KW"/>
</dbReference>
<sequence length="350" mass="37149">MGRVTPAPLLLIVGPPAHGVTRYGADVADALVAGDPEVAVLAAPTLAALTDRVHGRRAHLHVTDRLLGDSPEQAADAVGALAARTRLTITVHDVPQPSDGRMFARRRAAYARFAAAAERVVVNSAHEQALWREWVGDDDVDAIPLGARRDAVPTGTEGLEADAATPADGDLTVIVAGYVYPGKGHVAAIDAVRDAAAALRDRGERVGSLVVRAIGAPSRGHEDEAEQLRRHARGQGVDLQITGFLDDGAFAAELAGGGIPLAAHEHVSASRSMLDWVEAGRRPLVVSSRYAQEMDRLRPGTLALYEPDDLAVHLAAAWSEPARTRLAAGTDLRPSVADVAREYRRWWDLA</sequence>
<keyword evidence="1" id="KW-0808">Transferase</keyword>
<dbReference type="AlphaFoldDB" id="A0A498CA10"/>
<protein>
    <submittedName>
        <fullName evidence="1">Glycosyltransferase involved in cell wall biosynthesis</fullName>
    </submittedName>
</protein>